<dbReference type="PANTHER" id="PTHR28008">
    <property type="entry name" value="DOMAIN PROTEIN, PUTATIVE (AFU_ORTHOLOGUE AFUA_3G10980)-RELATED"/>
    <property type="match status" value="1"/>
</dbReference>
<keyword evidence="3" id="KW-1185">Reference proteome</keyword>
<feature type="transmembrane region" description="Helical" evidence="1">
    <location>
        <begin position="21"/>
        <end position="39"/>
    </location>
</feature>
<reference evidence="3" key="1">
    <citation type="journal article" date="2019" name="Int. J. Syst. Evol. Microbiol.">
        <title>The Global Catalogue of Microorganisms (GCM) 10K type strain sequencing project: providing services to taxonomists for standard genome sequencing and annotation.</title>
        <authorList>
            <consortium name="The Broad Institute Genomics Platform"/>
            <consortium name="The Broad Institute Genome Sequencing Center for Infectious Disease"/>
            <person name="Wu L."/>
            <person name="Ma J."/>
        </authorList>
    </citation>
    <scope>NUCLEOTIDE SEQUENCE [LARGE SCALE GENOMIC DNA]</scope>
    <source>
        <strain evidence="3">JCM 16540</strain>
    </source>
</reference>
<protein>
    <recommendedName>
        <fullName evidence="4">VanZ like family protein</fullName>
    </recommendedName>
</protein>
<evidence type="ECO:0000313" key="2">
    <source>
        <dbReference type="EMBL" id="GAA3557217.1"/>
    </source>
</evidence>
<evidence type="ECO:0000256" key="1">
    <source>
        <dbReference type="SAM" id="Phobius"/>
    </source>
</evidence>
<keyword evidence="1" id="KW-1133">Transmembrane helix</keyword>
<dbReference type="PANTHER" id="PTHR28008:SF1">
    <property type="entry name" value="DOMAIN PROTEIN, PUTATIVE (AFU_ORTHOLOGUE AFUA_3G10980)-RELATED"/>
    <property type="match status" value="1"/>
</dbReference>
<accession>A0ABP6WV82</accession>
<feature type="transmembrane region" description="Helical" evidence="1">
    <location>
        <begin position="59"/>
        <end position="77"/>
    </location>
</feature>
<comment type="caution">
    <text evidence="2">The sequence shown here is derived from an EMBL/GenBank/DDBJ whole genome shotgun (WGS) entry which is preliminary data.</text>
</comment>
<evidence type="ECO:0000313" key="3">
    <source>
        <dbReference type="Proteomes" id="UP001500767"/>
    </source>
</evidence>
<name>A0ABP6WV82_9ACTN</name>
<dbReference type="EMBL" id="BAAAYR010000001">
    <property type="protein sequence ID" value="GAA3557217.1"/>
    <property type="molecule type" value="Genomic_DNA"/>
</dbReference>
<dbReference type="RefSeq" id="WP_204911915.1">
    <property type="nucleotide sequence ID" value="NZ_BAAAYR010000001.1"/>
</dbReference>
<proteinExistence type="predicted"/>
<keyword evidence="1" id="KW-0812">Transmembrane</keyword>
<sequence length="161" mass="16616">MSQAPTSSPALRPAPGRPARTAATAAAVVGVAVHLWGLYRDHGPPSVPWFPQADKLEHLVGFGLPCFLVLLALHLHVAAAGRLLAARTVGLVVGLFVLHAVVSEVVQGDFYTTRSGDPYDALADVTGTLLGLGAYVLVRRRSGTVGAEPGATTRRAAHGGA</sequence>
<feature type="transmembrane region" description="Helical" evidence="1">
    <location>
        <begin position="121"/>
        <end position="138"/>
    </location>
</feature>
<feature type="transmembrane region" description="Helical" evidence="1">
    <location>
        <begin position="84"/>
        <end position="101"/>
    </location>
</feature>
<gene>
    <name evidence="2" type="ORF">GCM10022197_10560</name>
</gene>
<organism evidence="2 3">
    <name type="scientific">Microlunatus spumicola</name>
    <dbReference type="NCBI Taxonomy" id="81499"/>
    <lineage>
        <taxon>Bacteria</taxon>
        <taxon>Bacillati</taxon>
        <taxon>Actinomycetota</taxon>
        <taxon>Actinomycetes</taxon>
        <taxon>Propionibacteriales</taxon>
        <taxon>Propionibacteriaceae</taxon>
        <taxon>Microlunatus</taxon>
    </lineage>
</organism>
<dbReference type="Proteomes" id="UP001500767">
    <property type="component" value="Unassembled WGS sequence"/>
</dbReference>
<keyword evidence="1" id="KW-0472">Membrane</keyword>
<evidence type="ECO:0008006" key="4">
    <source>
        <dbReference type="Google" id="ProtNLM"/>
    </source>
</evidence>